<dbReference type="PANTHER" id="PTHR38406">
    <property type="entry name" value="TRANSCRIPTIONAL REPRESSOR OPI1"/>
    <property type="match status" value="1"/>
</dbReference>
<feature type="compositionally biased region" description="Basic residues" evidence="1">
    <location>
        <begin position="460"/>
        <end position="471"/>
    </location>
</feature>
<feature type="region of interest" description="Disordered" evidence="1">
    <location>
        <begin position="333"/>
        <end position="352"/>
    </location>
</feature>
<feature type="compositionally biased region" description="Low complexity" evidence="1">
    <location>
        <begin position="333"/>
        <end position="349"/>
    </location>
</feature>
<feature type="compositionally biased region" description="Gly residues" evidence="1">
    <location>
        <begin position="435"/>
        <end position="444"/>
    </location>
</feature>
<dbReference type="GO" id="GO:0003714">
    <property type="term" value="F:transcription corepressor activity"/>
    <property type="evidence" value="ECO:0007669"/>
    <property type="project" value="InterPro"/>
</dbReference>
<feature type="region of interest" description="Disordered" evidence="1">
    <location>
        <begin position="1"/>
        <end position="22"/>
    </location>
</feature>
<sequence length="649" mass="70633">MEHSAHNQNQNQHTLTQEMDAPIAEPAEPTGEFLQRVGKMPLFSGVVRAYEMGKGTSKVVRYGADLVESSVTSISGRVASKVGPERIAQIDRYAGAALDRLGQFSRSQSPTSLYHHQHPQHECCPECDPAQASREIRRRANQEDHAGKLNQGPQDNHYNDPSLITSHHPQEPSQFDHPHHHPHYLTSFHHETPAEDESYEEPNTPAASPGGRLIEVPRNSKSRWQNMLVEAGVTAGGIGAAVSEESMKSLQYCLQWLHYATVHLDHQITVLRDFIGSLAVAHHHEPSTVLISARAVRNLARIKREVVETIRKVVDVVSKYAGRLLAGPQAACSSWTTTAPSSTTTTTSSRHAQTKAATERAADRILTFAVESLDMLKSITAIFSESVERADAWVERLRLIGIQHRNRRASDSTQPQAVVAGGEQTGGAERTQEGGIRGVQGVGSRGRSSGAAEWTEAGHHHYQHHHHHHQHGGLVRSRSASMSTAGDATSMSESLVSGYERSTAGSLATTSSTTLTLGSASSHLLVAEAPPPPPQQQQQSQPGPDRASAKRRKANNNPSQPAPPCRPSSLTPACPPPTSSLHKLLLDHDQVSAFDLVHRWASDDSLHPVDHHHHHHHHHHPLPPASPAPQTAASPALPDHRSESSWLSA</sequence>
<organism evidence="2 3">
    <name type="scientific">Puccinia coronata f. sp. avenae</name>
    <dbReference type="NCBI Taxonomy" id="200324"/>
    <lineage>
        <taxon>Eukaryota</taxon>
        <taxon>Fungi</taxon>
        <taxon>Dikarya</taxon>
        <taxon>Basidiomycota</taxon>
        <taxon>Pucciniomycotina</taxon>
        <taxon>Pucciniomycetes</taxon>
        <taxon>Pucciniales</taxon>
        <taxon>Pucciniaceae</taxon>
        <taxon>Puccinia</taxon>
    </lineage>
</organism>
<gene>
    <name evidence="2" type="ORF">PCANC_23058</name>
</gene>
<feature type="region of interest" description="Disordered" evidence="1">
    <location>
        <begin position="406"/>
        <end position="496"/>
    </location>
</feature>
<dbReference type="Proteomes" id="UP000235388">
    <property type="component" value="Unassembled WGS sequence"/>
</dbReference>
<evidence type="ECO:0000313" key="3">
    <source>
        <dbReference type="Proteomes" id="UP000235388"/>
    </source>
</evidence>
<feature type="compositionally biased region" description="Polar residues" evidence="1">
    <location>
        <begin position="478"/>
        <end position="495"/>
    </location>
</feature>
<evidence type="ECO:0000256" key="1">
    <source>
        <dbReference type="SAM" id="MobiDB-lite"/>
    </source>
</evidence>
<feature type="region of interest" description="Disordered" evidence="1">
    <location>
        <begin position="525"/>
        <end position="576"/>
    </location>
</feature>
<dbReference type="EMBL" id="PGCJ01000307">
    <property type="protein sequence ID" value="PLW33109.1"/>
    <property type="molecule type" value="Genomic_DNA"/>
</dbReference>
<dbReference type="OrthoDB" id="2441642at2759"/>
<feature type="region of interest" description="Disordered" evidence="1">
    <location>
        <begin position="140"/>
        <end position="213"/>
    </location>
</feature>
<dbReference type="PANTHER" id="PTHR38406:SF1">
    <property type="entry name" value="TRANSCRIPTIONAL REPRESSOR OPI1"/>
    <property type="match status" value="1"/>
</dbReference>
<dbReference type="GO" id="GO:0008654">
    <property type="term" value="P:phospholipid biosynthetic process"/>
    <property type="evidence" value="ECO:0007669"/>
    <property type="project" value="TreeGrafter"/>
</dbReference>
<protein>
    <recommendedName>
        <fullName evidence="4">Opi1-domain-containing protein</fullName>
    </recommendedName>
</protein>
<evidence type="ECO:0008006" key="4">
    <source>
        <dbReference type="Google" id="ProtNLM"/>
    </source>
</evidence>
<evidence type="ECO:0000313" key="2">
    <source>
        <dbReference type="EMBL" id="PLW33109.1"/>
    </source>
</evidence>
<feature type="compositionally biased region" description="Low complexity" evidence="1">
    <location>
        <begin position="628"/>
        <end position="637"/>
    </location>
</feature>
<dbReference type="GO" id="GO:0006357">
    <property type="term" value="P:regulation of transcription by RNA polymerase II"/>
    <property type="evidence" value="ECO:0007669"/>
    <property type="project" value="TreeGrafter"/>
</dbReference>
<keyword evidence="3" id="KW-1185">Reference proteome</keyword>
<dbReference type="AlphaFoldDB" id="A0A2N5U5U7"/>
<feature type="compositionally biased region" description="Basic residues" evidence="1">
    <location>
        <begin position="610"/>
        <end position="621"/>
    </location>
</feature>
<dbReference type="InterPro" id="IPR013927">
    <property type="entry name" value="TF_Opi1_Ccg-8"/>
</dbReference>
<dbReference type="GO" id="GO:0030968">
    <property type="term" value="P:endoplasmic reticulum unfolded protein response"/>
    <property type="evidence" value="ECO:0007669"/>
    <property type="project" value="TreeGrafter"/>
</dbReference>
<dbReference type="STRING" id="200324.A0A2N5U5U7"/>
<proteinExistence type="predicted"/>
<reference evidence="2 3" key="1">
    <citation type="submission" date="2017-11" db="EMBL/GenBank/DDBJ databases">
        <title>De novo assembly and phasing of dikaryotic genomes from two isolates of Puccinia coronata f. sp. avenae, the causal agent of oat crown rust.</title>
        <authorList>
            <person name="Miller M.E."/>
            <person name="Zhang Y."/>
            <person name="Omidvar V."/>
            <person name="Sperschneider J."/>
            <person name="Schwessinger B."/>
            <person name="Raley C."/>
            <person name="Palmer J.M."/>
            <person name="Garnica D."/>
            <person name="Upadhyaya N."/>
            <person name="Rathjen J."/>
            <person name="Taylor J.M."/>
            <person name="Park R.F."/>
            <person name="Dodds P.N."/>
            <person name="Hirsch C.D."/>
            <person name="Kianian S.F."/>
            <person name="Figueroa M."/>
        </authorList>
    </citation>
    <scope>NUCLEOTIDE SEQUENCE [LARGE SCALE GENOMIC DNA]</scope>
    <source>
        <strain evidence="2">12NC29</strain>
    </source>
</reference>
<comment type="caution">
    <text evidence="2">The sequence shown here is derived from an EMBL/GenBank/DDBJ whole genome shotgun (WGS) entry which is preliminary data.</text>
</comment>
<feature type="region of interest" description="Disordered" evidence="1">
    <location>
        <begin position="607"/>
        <end position="649"/>
    </location>
</feature>
<feature type="compositionally biased region" description="Basic and acidic residues" evidence="1">
    <location>
        <begin position="168"/>
        <end position="177"/>
    </location>
</feature>
<dbReference type="GO" id="GO:0005783">
    <property type="term" value="C:endoplasmic reticulum"/>
    <property type="evidence" value="ECO:0007669"/>
    <property type="project" value="TreeGrafter"/>
</dbReference>
<name>A0A2N5U5U7_9BASI</name>
<accession>A0A2N5U5U7</accession>
<dbReference type="Pfam" id="PF08618">
    <property type="entry name" value="Opi1"/>
    <property type="match status" value="2"/>
</dbReference>
<dbReference type="GO" id="GO:0005634">
    <property type="term" value="C:nucleus"/>
    <property type="evidence" value="ECO:0007669"/>
    <property type="project" value="TreeGrafter"/>
</dbReference>